<name>A0AAN7G195_QUERU</name>
<gene>
    <name evidence="2" type="ORF">RGQ29_010551</name>
</gene>
<dbReference type="Gene3D" id="3.40.50.2000">
    <property type="entry name" value="Glycogen Phosphorylase B"/>
    <property type="match status" value="4"/>
</dbReference>
<protein>
    <submittedName>
        <fullName evidence="2">Uncharacterized protein</fullName>
    </submittedName>
</protein>
<dbReference type="PANTHER" id="PTHR48045:SF22">
    <property type="entry name" value="UDP-GLUCURONOSYL_UDP-GLUCOSYLTRANSFERASE"/>
    <property type="match status" value="1"/>
</dbReference>
<evidence type="ECO:0000256" key="1">
    <source>
        <dbReference type="SAM" id="Coils"/>
    </source>
</evidence>
<evidence type="ECO:0000313" key="3">
    <source>
        <dbReference type="Proteomes" id="UP001324115"/>
    </source>
</evidence>
<dbReference type="AlphaFoldDB" id="A0AAN7G195"/>
<feature type="coiled-coil region" evidence="1">
    <location>
        <begin position="222"/>
        <end position="249"/>
    </location>
</feature>
<keyword evidence="1" id="KW-0175">Coiled coil</keyword>
<sequence>MHSTANGDERVDYIPRVSSIRLVDLASSIVLRNQKMLHRILEAFSRVTKSQYLLFNSNYELESQAIDVLKADLPMPIYTIGPTIPYFNLGKNYLESNNLNDLNHVEWLDFQPRSSVLYISMGSFLSFSSAQIDDIAAGLHDSGVRFLWVARGGFWTHYGWSSTQEAVFCGVPLFTFLIGMEQMQNSKLIVEDWKIGWRVKQDVRGESLVTREEIARLVQRFMNLERNEMKEIRTRASELQQICQQATAKNGSSEISINAFVKDLSKCNGR</sequence>
<keyword evidence="3" id="KW-1185">Reference proteome</keyword>
<dbReference type="PANTHER" id="PTHR48045">
    <property type="entry name" value="UDP-GLYCOSYLTRANSFERASE 72B1"/>
    <property type="match status" value="1"/>
</dbReference>
<comment type="caution">
    <text evidence="2">The sequence shown here is derived from an EMBL/GenBank/DDBJ whole genome shotgun (WGS) entry which is preliminary data.</text>
</comment>
<proteinExistence type="predicted"/>
<organism evidence="2 3">
    <name type="scientific">Quercus rubra</name>
    <name type="common">Northern red oak</name>
    <name type="synonym">Quercus borealis</name>
    <dbReference type="NCBI Taxonomy" id="3512"/>
    <lineage>
        <taxon>Eukaryota</taxon>
        <taxon>Viridiplantae</taxon>
        <taxon>Streptophyta</taxon>
        <taxon>Embryophyta</taxon>
        <taxon>Tracheophyta</taxon>
        <taxon>Spermatophyta</taxon>
        <taxon>Magnoliopsida</taxon>
        <taxon>eudicotyledons</taxon>
        <taxon>Gunneridae</taxon>
        <taxon>Pentapetalae</taxon>
        <taxon>rosids</taxon>
        <taxon>fabids</taxon>
        <taxon>Fagales</taxon>
        <taxon>Fagaceae</taxon>
        <taxon>Quercus</taxon>
    </lineage>
</organism>
<dbReference type="SUPFAM" id="SSF53756">
    <property type="entry name" value="UDP-Glycosyltransferase/glycogen phosphorylase"/>
    <property type="match status" value="1"/>
</dbReference>
<evidence type="ECO:0000313" key="2">
    <source>
        <dbReference type="EMBL" id="KAK4601011.1"/>
    </source>
</evidence>
<dbReference type="EMBL" id="JAXUIC010000002">
    <property type="protein sequence ID" value="KAK4601011.1"/>
    <property type="molecule type" value="Genomic_DNA"/>
</dbReference>
<accession>A0AAN7G195</accession>
<reference evidence="2 3" key="1">
    <citation type="journal article" date="2023" name="G3 (Bethesda)">
        <title>A haplotype-resolved chromosome-scale genome for Quercus rubra L. provides insights into the genetics of adaptive traits for red oak species.</title>
        <authorList>
            <person name="Kapoor B."/>
            <person name="Jenkins J."/>
            <person name="Schmutz J."/>
            <person name="Zhebentyayeva T."/>
            <person name="Kuelheim C."/>
            <person name="Coggeshall M."/>
            <person name="Heim C."/>
            <person name="Lasky J.R."/>
            <person name="Leites L."/>
            <person name="Islam-Faridi N."/>
            <person name="Romero-Severson J."/>
            <person name="DeLeo V.L."/>
            <person name="Lucas S.M."/>
            <person name="Lazic D."/>
            <person name="Gailing O."/>
            <person name="Carlson J."/>
            <person name="Staton M."/>
        </authorList>
    </citation>
    <scope>NUCLEOTIDE SEQUENCE [LARGE SCALE GENOMIC DNA]</scope>
    <source>
        <strain evidence="2">Pseudo-F2</strain>
    </source>
</reference>
<dbReference type="Proteomes" id="UP001324115">
    <property type="component" value="Unassembled WGS sequence"/>
</dbReference>